<proteinExistence type="inferred from homology"/>
<dbReference type="Gene3D" id="1.10.530.10">
    <property type="match status" value="1"/>
</dbReference>
<keyword evidence="2" id="KW-0732">Signal</keyword>
<comment type="caution">
    <text evidence="4">The sequence shown here is derived from an EMBL/GenBank/DDBJ whole genome shotgun (WGS) entry which is preliminary data.</text>
</comment>
<dbReference type="PROSITE" id="PS00922">
    <property type="entry name" value="TRANSGLYCOSYLASE"/>
    <property type="match status" value="1"/>
</dbReference>
<dbReference type="EMBL" id="QEQK01000004">
    <property type="protein sequence ID" value="PWN56823.1"/>
    <property type="molecule type" value="Genomic_DNA"/>
</dbReference>
<gene>
    <name evidence="4" type="ORF">DEH80_05225</name>
</gene>
<feature type="domain" description="LysM" evidence="3">
    <location>
        <begin position="358"/>
        <end position="402"/>
    </location>
</feature>
<feature type="chain" id="PRO_5016825286" evidence="2">
    <location>
        <begin position="21"/>
        <end position="466"/>
    </location>
</feature>
<name>A0A363UN36_9GAMM</name>
<dbReference type="PROSITE" id="PS51782">
    <property type="entry name" value="LYSM"/>
    <property type="match status" value="3"/>
</dbReference>
<dbReference type="InterPro" id="IPR036779">
    <property type="entry name" value="LysM_dom_sf"/>
</dbReference>
<dbReference type="Proteomes" id="UP000251800">
    <property type="component" value="Unassembled WGS sequence"/>
</dbReference>
<dbReference type="SMART" id="SM00257">
    <property type="entry name" value="LysM"/>
    <property type="match status" value="3"/>
</dbReference>
<feature type="domain" description="LysM" evidence="3">
    <location>
        <begin position="294"/>
        <end position="337"/>
    </location>
</feature>
<dbReference type="SUPFAM" id="SSF53955">
    <property type="entry name" value="Lysozyme-like"/>
    <property type="match status" value="1"/>
</dbReference>
<accession>A0A363UN36</accession>
<dbReference type="Gene3D" id="3.10.350.10">
    <property type="entry name" value="LysM domain"/>
    <property type="match status" value="3"/>
</dbReference>
<dbReference type="InterPro" id="IPR023346">
    <property type="entry name" value="Lysozyme-like_dom_sf"/>
</dbReference>
<dbReference type="InterPro" id="IPR008258">
    <property type="entry name" value="Transglycosylase_SLT_dom_1"/>
</dbReference>
<evidence type="ECO:0000256" key="2">
    <source>
        <dbReference type="SAM" id="SignalP"/>
    </source>
</evidence>
<dbReference type="AlphaFoldDB" id="A0A363UN36"/>
<comment type="similarity">
    <text evidence="1">Belongs to the transglycosylase Slt family.</text>
</comment>
<dbReference type="GO" id="GO:0016020">
    <property type="term" value="C:membrane"/>
    <property type="evidence" value="ECO:0007669"/>
    <property type="project" value="InterPro"/>
</dbReference>
<dbReference type="InterPro" id="IPR018392">
    <property type="entry name" value="LysM"/>
</dbReference>
<dbReference type="InterPro" id="IPR000189">
    <property type="entry name" value="Transglyc_AS"/>
</dbReference>
<keyword evidence="5" id="KW-1185">Reference proteome</keyword>
<evidence type="ECO:0000256" key="1">
    <source>
        <dbReference type="ARBA" id="ARBA00007734"/>
    </source>
</evidence>
<evidence type="ECO:0000313" key="5">
    <source>
        <dbReference type="Proteomes" id="UP000251800"/>
    </source>
</evidence>
<sequence>MKVRHLLAAAVLCCAAPAFATDFWTSLAEDYAIGQQDHEDVRYWSDDFASRPHEIRTLVGRAEPYLAVIAAQLRAAELPAELICIPFLESGFDPNAFSSGTAAGLWQFMPQTADRFGLQRTWWYDGRRDIIASTEAAVRYLTYLHDLFDDWLLSLAAYNAGEGRVRRAIARNRKLGRPTDFWSLDLPSQTRAYVPRVLGLAEVFAHPEQFDLRLPPVSRQPQTIAVSLPGQLGLPQAAKLAGMSLEAIRRLNPAFNSFATDPAGPHRLLLPADKAGDFALALQSLPASQRVTWTRHRVQAGDTLSELAEDFDTTVGVIRSINALEGHRIRIGQVLMIPGGAKQAVAGLPAGQRSSGARFYKVRAGDSLWSIARKHDIHVADLTRWNRLSSRTVIRPGQTLVVTSPSRTERTVYYTVRSGDSLGSIAKRYRVRTSDIVAINKLSSPDRLKPGQRLKIRVDVADHSGV</sequence>
<feature type="domain" description="LysM" evidence="3">
    <location>
        <begin position="412"/>
        <end position="456"/>
    </location>
</feature>
<evidence type="ECO:0000313" key="4">
    <source>
        <dbReference type="EMBL" id="PWN56823.1"/>
    </source>
</evidence>
<dbReference type="SUPFAM" id="SSF54106">
    <property type="entry name" value="LysM domain"/>
    <property type="match status" value="3"/>
</dbReference>
<protein>
    <submittedName>
        <fullName evidence="4">Lytic transglycosylase</fullName>
    </submittedName>
</protein>
<dbReference type="CDD" id="cd00118">
    <property type="entry name" value="LysM"/>
    <property type="match status" value="3"/>
</dbReference>
<feature type="signal peptide" evidence="2">
    <location>
        <begin position="1"/>
        <end position="20"/>
    </location>
</feature>
<dbReference type="PANTHER" id="PTHR33734">
    <property type="entry name" value="LYSM DOMAIN-CONTAINING GPI-ANCHORED PROTEIN 2"/>
    <property type="match status" value="1"/>
</dbReference>
<dbReference type="OrthoDB" id="9815002at2"/>
<dbReference type="Pfam" id="PF01476">
    <property type="entry name" value="LysM"/>
    <property type="match status" value="3"/>
</dbReference>
<dbReference type="Pfam" id="PF01464">
    <property type="entry name" value="SLT"/>
    <property type="match status" value="1"/>
</dbReference>
<dbReference type="GO" id="GO:0008932">
    <property type="term" value="F:lytic endotransglycosylase activity"/>
    <property type="evidence" value="ECO:0007669"/>
    <property type="project" value="TreeGrafter"/>
</dbReference>
<organism evidence="4 5">
    <name type="scientific">Abyssibacter profundi</name>
    <dbReference type="NCBI Taxonomy" id="2182787"/>
    <lineage>
        <taxon>Bacteria</taxon>
        <taxon>Pseudomonadati</taxon>
        <taxon>Pseudomonadota</taxon>
        <taxon>Gammaproteobacteria</taxon>
        <taxon>Chromatiales</taxon>
        <taxon>Oceanococcaceae</taxon>
        <taxon>Abyssibacter</taxon>
    </lineage>
</organism>
<evidence type="ECO:0000259" key="3">
    <source>
        <dbReference type="PROSITE" id="PS51782"/>
    </source>
</evidence>
<dbReference type="RefSeq" id="WP_109719421.1">
    <property type="nucleotide sequence ID" value="NZ_QEQK01000004.1"/>
</dbReference>
<dbReference type="GO" id="GO:0000270">
    <property type="term" value="P:peptidoglycan metabolic process"/>
    <property type="evidence" value="ECO:0007669"/>
    <property type="project" value="InterPro"/>
</dbReference>
<dbReference type="CDD" id="cd16894">
    <property type="entry name" value="MltD-like"/>
    <property type="match status" value="1"/>
</dbReference>
<reference evidence="4 5" key="1">
    <citation type="submission" date="2018-05" db="EMBL/GenBank/DDBJ databases">
        <title>Abyssibacter profundi OUC007T gen. nov., sp. nov, a marine bacterium isolated from seawater of the Mariana Trench.</title>
        <authorList>
            <person name="Zhou S."/>
        </authorList>
    </citation>
    <scope>NUCLEOTIDE SEQUENCE [LARGE SCALE GENOMIC DNA]</scope>
    <source>
        <strain evidence="4 5">OUC007</strain>
    </source>
</reference>
<dbReference type="PANTHER" id="PTHR33734:SF22">
    <property type="entry name" value="MEMBRANE-BOUND LYTIC MUREIN TRANSGLYCOSYLASE D"/>
    <property type="match status" value="1"/>
</dbReference>